<organism evidence="2 3">
    <name type="scientific">Bifidobacterium callitrichos DSM 23973</name>
    <dbReference type="NCBI Taxonomy" id="1437609"/>
    <lineage>
        <taxon>Bacteria</taxon>
        <taxon>Bacillati</taxon>
        <taxon>Actinomycetota</taxon>
        <taxon>Actinomycetes</taxon>
        <taxon>Bifidobacteriales</taxon>
        <taxon>Bifidobacteriaceae</taxon>
        <taxon>Bifidobacterium</taxon>
    </lineage>
</organism>
<name>A0A086ZXV1_9BIFI</name>
<feature type="region of interest" description="Disordered" evidence="1">
    <location>
        <begin position="579"/>
        <end position="642"/>
    </location>
</feature>
<dbReference type="AlphaFoldDB" id="A0A086ZXV1"/>
<dbReference type="eggNOG" id="COG0457">
    <property type="taxonomic scope" value="Bacteria"/>
</dbReference>
<dbReference type="InterPro" id="IPR011990">
    <property type="entry name" value="TPR-like_helical_dom_sf"/>
</dbReference>
<feature type="compositionally biased region" description="Acidic residues" evidence="1">
    <location>
        <begin position="681"/>
        <end position="698"/>
    </location>
</feature>
<sequence>MESADPFGATLDRAAAEAMNRAASDTSDVGRDPSDVELDVARELASHSRRLGPLVKRHLLDFDDVPGKLTLGWAQLSGSGPSSSSGEGFSLGVFADKDHFSQIAYADGRGRVFVGPEIGMDVQNMQPRFMFTKEPRGLANGNGADGRKPGSSNVSGAAGSPRVGGGIVGRDDRGRMTWLAAWSRTDDGKGRGIGVGVGRDGWGSRGGRYRLEQMRYPLPREMREDLEYRDAIAIGFFAAYMLPQMSGLMLGFGAGNIFRRLNREASMGAIRRSVRDMLAVRAHGMRVSGLEDHFAELMHEAGALDDAPGLEAVHGAEPLHLYTSSYSGSYFFNWDSSLSLAPALRALAIEGNLNRFAQVSAWLERNTRLGLEPTEETITRAQASTLDLKLLNDPALIALGGGDPTDGSLGSGQQDDANSMLALIEQARRIARDIGERARERGGTDSEWTYRQSMALLVRKLRLPYRFDVEIRSNLAAGRVAVGFTTAGVSMMPASRYDEQSHSWVKLSDRERAEMSADYNLRVGLIMAALSFAASERVHEVSLHVDSLGLEEALAEQDSAIEEMMSEALSAFERMHTGNVGAVHGGKSEPKDGDFHGDPTRTPSPSRPIADRASDQSGDAGDGSEAGESSADATAASGVSGDTLDQRFEDLVRDVDIDIDETAFANPGDGRNGIDGRADGDDTVDDVSDSDDMADDEFGANGLISGAGLGSGPDGDDDGDSGAADDPMSVLRRNPTVRNLATVTFTREAFLMRVEQDSLSHPMSTYRMFDAVMDVDSGALKPVNEGFDLRDPAFAPAGAQEEPEMSDRVFTGETARVLGTTRASGLSIQRVDLMQRADTDFHRLASDETMPSVAKAQEAMRIVDMIGDPELSEQAPLITSALIDGRDTPSVALRMADELDRERLKARDLLFNGQVDQAFEAAEAAIGHVDALYAKGGGVPRYFNSYAERVIYNRLFATSGERTVLIPDNLFYAHMELADVLAQVKGASHSLKHLNAMVAYAPAYPLTHLKLAVQLARNEDWDSARAACLNALRVALDRDDAAFAYYRLAYDEWMQDHFDVAVAAYIMSDHIAPGQISALEGELQELVARADSQCIRVPESVADAAAVLAAHDLPVWPHTEVARIVADAARLTVDEGLFVPARTLSVATARMADDDDSGIDVVQAQFIRSLSV</sequence>
<dbReference type="EMBL" id="JGYS01000022">
    <property type="protein sequence ID" value="KFI51351.1"/>
    <property type="molecule type" value="Genomic_DNA"/>
</dbReference>
<evidence type="ECO:0000313" key="2">
    <source>
        <dbReference type="EMBL" id="KFI51351.1"/>
    </source>
</evidence>
<dbReference type="STRING" id="1437609.BCAL_1082"/>
<dbReference type="Proteomes" id="UP000029072">
    <property type="component" value="Unassembled WGS sequence"/>
</dbReference>
<evidence type="ECO:0000256" key="1">
    <source>
        <dbReference type="SAM" id="MobiDB-lite"/>
    </source>
</evidence>
<evidence type="ECO:0008006" key="4">
    <source>
        <dbReference type="Google" id="ProtNLM"/>
    </source>
</evidence>
<dbReference type="SUPFAM" id="SSF48452">
    <property type="entry name" value="TPR-like"/>
    <property type="match status" value="1"/>
</dbReference>
<protein>
    <recommendedName>
        <fullName evidence="4">Tetratricopeptide repeat protein</fullName>
    </recommendedName>
</protein>
<feature type="compositionally biased region" description="Basic and acidic residues" evidence="1">
    <location>
        <begin position="586"/>
        <end position="599"/>
    </location>
</feature>
<accession>A0A086ZXV1</accession>
<proteinExistence type="predicted"/>
<evidence type="ECO:0000313" key="3">
    <source>
        <dbReference type="Proteomes" id="UP000029072"/>
    </source>
</evidence>
<reference evidence="2 3" key="1">
    <citation type="submission" date="2014-03" db="EMBL/GenBank/DDBJ databases">
        <title>Genomics of Bifidobacteria.</title>
        <authorList>
            <person name="Ventura M."/>
            <person name="Milani C."/>
            <person name="Lugli G.A."/>
        </authorList>
    </citation>
    <scope>NUCLEOTIDE SEQUENCE [LARGE SCALE GENOMIC DNA]</scope>
    <source>
        <strain evidence="2 3">DSM 23973</strain>
    </source>
</reference>
<dbReference type="Gene3D" id="1.25.40.10">
    <property type="entry name" value="Tetratricopeptide repeat domain"/>
    <property type="match status" value="1"/>
</dbReference>
<feature type="region of interest" description="Disordered" evidence="1">
    <location>
        <begin position="662"/>
        <end position="730"/>
    </location>
</feature>
<comment type="caution">
    <text evidence="2">The sequence shown here is derived from an EMBL/GenBank/DDBJ whole genome shotgun (WGS) entry which is preliminary data.</text>
</comment>
<gene>
    <name evidence="2" type="ORF">BCAL_1082</name>
</gene>
<feature type="region of interest" description="Disordered" evidence="1">
    <location>
        <begin position="137"/>
        <end position="170"/>
    </location>
</feature>